<dbReference type="EnsemblMetazoa" id="tetur07g02670.1">
    <property type="protein sequence ID" value="tetur07g02670.1"/>
    <property type="gene ID" value="tetur07g02670"/>
</dbReference>
<dbReference type="InterPro" id="IPR020946">
    <property type="entry name" value="Flavin_mOase-like"/>
</dbReference>
<reference evidence="5" key="2">
    <citation type="submission" date="2015-06" db="UniProtKB">
        <authorList>
            <consortium name="EnsemblMetazoa"/>
        </authorList>
    </citation>
    <scope>IDENTIFICATION</scope>
</reference>
<organism evidence="5 6">
    <name type="scientific">Tetranychus urticae</name>
    <name type="common">Two-spotted spider mite</name>
    <dbReference type="NCBI Taxonomy" id="32264"/>
    <lineage>
        <taxon>Eukaryota</taxon>
        <taxon>Metazoa</taxon>
        <taxon>Ecdysozoa</taxon>
        <taxon>Arthropoda</taxon>
        <taxon>Chelicerata</taxon>
        <taxon>Arachnida</taxon>
        <taxon>Acari</taxon>
        <taxon>Acariformes</taxon>
        <taxon>Trombidiformes</taxon>
        <taxon>Prostigmata</taxon>
        <taxon>Eleutherengona</taxon>
        <taxon>Raphignathae</taxon>
        <taxon>Tetranychoidea</taxon>
        <taxon>Tetranychidae</taxon>
        <taxon>Tetranychus</taxon>
    </lineage>
</organism>
<dbReference type="HOGENOM" id="CLU_2253461_0_0_1"/>
<protein>
    <recommendedName>
        <fullName evidence="4">Flavin-containing monooxygenase</fullName>
        <ecNumber evidence="4">1.-.-.-</ecNumber>
    </recommendedName>
</protein>
<keyword evidence="1 4" id="KW-0285">Flavoprotein</keyword>
<dbReference type="Pfam" id="PF00743">
    <property type="entry name" value="FMO-like"/>
    <property type="match status" value="1"/>
</dbReference>
<evidence type="ECO:0000313" key="6">
    <source>
        <dbReference type="Proteomes" id="UP000015104"/>
    </source>
</evidence>
<keyword evidence="6" id="KW-1185">Reference proteome</keyword>
<comment type="similarity">
    <text evidence="4">Belongs to the FMO family.</text>
</comment>
<dbReference type="AlphaFoldDB" id="T1K8U9"/>
<keyword evidence="4" id="KW-0503">Monooxygenase</keyword>
<dbReference type="GO" id="GO:0050660">
    <property type="term" value="F:flavin adenine dinucleotide binding"/>
    <property type="evidence" value="ECO:0007669"/>
    <property type="project" value="InterPro"/>
</dbReference>
<evidence type="ECO:0000256" key="2">
    <source>
        <dbReference type="ARBA" id="ARBA00022827"/>
    </source>
</evidence>
<name>T1K8U9_TETUR</name>
<evidence type="ECO:0000256" key="4">
    <source>
        <dbReference type="RuleBase" id="RU361177"/>
    </source>
</evidence>
<dbReference type="STRING" id="32264.T1K8U9"/>
<sequence length="104" mass="11983">MPPDINCLAFTTLSGSSKIQFFDKLRFGHKAYRIQPSHNAFCQHPTVNDTLASRAISGTAVLKNNKERFTETGVIFEETYEISFQYFLNFTKQFSHQKPLIHTH</sequence>
<dbReference type="GO" id="GO:0050661">
    <property type="term" value="F:NADP binding"/>
    <property type="evidence" value="ECO:0007669"/>
    <property type="project" value="InterPro"/>
</dbReference>
<dbReference type="EC" id="1.-.-.-" evidence="4"/>
<dbReference type="GO" id="GO:0004499">
    <property type="term" value="F:N,N-dimethylaniline monooxygenase activity"/>
    <property type="evidence" value="ECO:0007669"/>
    <property type="project" value="InterPro"/>
</dbReference>
<accession>T1K8U9</accession>
<keyword evidence="2 4" id="KW-0274">FAD</keyword>
<dbReference type="EMBL" id="CAEY01001883">
    <property type="status" value="NOT_ANNOTATED_CDS"/>
    <property type="molecule type" value="Genomic_DNA"/>
</dbReference>
<evidence type="ECO:0000313" key="5">
    <source>
        <dbReference type="EnsemblMetazoa" id="tetur07g02670.1"/>
    </source>
</evidence>
<comment type="cofactor">
    <cofactor evidence="4">
        <name>FAD</name>
        <dbReference type="ChEBI" id="CHEBI:57692"/>
    </cofactor>
</comment>
<keyword evidence="3 4" id="KW-0560">Oxidoreductase</keyword>
<proteinExistence type="inferred from homology"/>
<evidence type="ECO:0000256" key="1">
    <source>
        <dbReference type="ARBA" id="ARBA00022630"/>
    </source>
</evidence>
<reference evidence="6" key="1">
    <citation type="submission" date="2011-08" db="EMBL/GenBank/DDBJ databases">
        <authorList>
            <person name="Rombauts S."/>
        </authorList>
    </citation>
    <scope>NUCLEOTIDE SEQUENCE</scope>
    <source>
        <strain evidence="6">London</strain>
    </source>
</reference>
<dbReference type="Proteomes" id="UP000015104">
    <property type="component" value="Unassembled WGS sequence"/>
</dbReference>
<evidence type="ECO:0000256" key="3">
    <source>
        <dbReference type="ARBA" id="ARBA00023002"/>
    </source>
</evidence>
<dbReference type="eggNOG" id="KOG1399">
    <property type="taxonomic scope" value="Eukaryota"/>
</dbReference>